<comment type="similarity">
    <text evidence="1 3">Belongs to the ATG13 family. Fungi subfamily.</text>
</comment>
<dbReference type="PANTHER" id="PTHR13430">
    <property type="match status" value="1"/>
</dbReference>
<feature type="compositionally biased region" description="Pro residues" evidence="4">
    <location>
        <begin position="324"/>
        <end position="336"/>
    </location>
</feature>
<dbReference type="EnsemblFungi" id="PTTG_29654-t43_1">
    <property type="protein sequence ID" value="PTTG_29654-t43_1-p1"/>
    <property type="gene ID" value="PTTG_29654"/>
</dbReference>
<dbReference type="Proteomes" id="UP000005240">
    <property type="component" value="Unassembled WGS sequence"/>
</dbReference>
<evidence type="ECO:0000313" key="7">
    <source>
        <dbReference type="EnsemblFungi" id="PTTG_29654-t43_1-p1"/>
    </source>
</evidence>
<evidence type="ECO:0000256" key="1">
    <source>
        <dbReference type="ARBA" id="ARBA00005246"/>
    </source>
</evidence>
<dbReference type="InterPro" id="IPR040182">
    <property type="entry name" value="ATG13"/>
</dbReference>
<dbReference type="STRING" id="630390.A0A180G2V6"/>
<gene>
    <name evidence="6" type="ORF">PTTG_29654</name>
</gene>
<reference evidence="7" key="4">
    <citation type="submission" date="2025-05" db="UniProtKB">
        <authorList>
            <consortium name="EnsemblFungi"/>
        </authorList>
    </citation>
    <scope>IDENTIFICATION</scope>
    <source>
        <strain evidence="7">isolate 1-1 / race 1 (BBBD)</strain>
    </source>
</reference>
<feature type="region of interest" description="Disordered" evidence="4">
    <location>
        <begin position="262"/>
        <end position="336"/>
    </location>
</feature>
<reference evidence="6" key="2">
    <citation type="submission" date="2016-05" db="EMBL/GenBank/DDBJ databases">
        <title>Comparative analysis highlights variable genome content of wheat rusts and divergence of the mating loci.</title>
        <authorList>
            <person name="Cuomo C.A."/>
            <person name="Bakkeren G."/>
            <person name="Szabo L."/>
            <person name="Khalil H."/>
            <person name="Joly D."/>
            <person name="Goldberg J."/>
            <person name="Young S."/>
            <person name="Zeng Q."/>
            <person name="Fellers J."/>
        </authorList>
    </citation>
    <scope>NUCLEOTIDE SEQUENCE [LARGE SCALE GENOMIC DNA]</scope>
    <source>
        <strain evidence="6">1-1 BBBD Race 1</strain>
    </source>
</reference>
<evidence type="ECO:0000256" key="2">
    <source>
        <dbReference type="ARBA" id="ARBA00023006"/>
    </source>
</evidence>
<dbReference type="GO" id="GO:0000423">
    <property type="term" value="P:mitophagy"/>
    <property type="evidence" value="ECO:0007669"/>
    <property type="project" value="TreeGrafter"/>
</dbReference>
<reference evidence="7 8" key="3">
    <citation type="journal article" date="2017" name="G3 (Bethesda)">
        <title>Comparative analysis highlights variable genome content of wheat rusts and divergence of the mating loci.</title>
        <authorList>
            <person name="Cuomo C.A."/>
            <person name="Bakkeren G."/>
            <person name="Khalil H.B."/>
            <person name="Panwar V."/>
            <person name="Joly D."/>
            <person name="Linning R."/>
            <person name="Sakthikumar S."/>
            <person name="Song X."/>
            <person name="Adiconis X."/>
            <person name="Fan L."/>
            <person name="Goldberg J.M."/>
            <person name="Levin J.Z."/>
            <person name="Young S."/>
            <person name="Zeng Q."/>
            <person name="Anikster Y."/>
            <person name="Bruce M."/>
            <person name="Wang M."/>
            <person name="Yin C."/>
            <person name="McCallum B."/>
            <person name="Szabo L.J."/>
            <person name="Hulbert S."/>
            <person name="Chen X."/>
            <person name="Fellers J.P."/>
        </authorList>
    </citation>
    <scope>NUCLEOTIDE SEQUENCE</scope>
    <source>
        <strain evidence="8">Isolate 1-1 / race 1 (BBBD)</strain>
        <strain evidence="7">isolate 1-1 / race 1 (BBBD)</strain>
    </source>
</reference>
<dbReference type="GO" id="GO:1990316">
    <property type="term" value="C:Atg1/ULK1 kinase complex"/>
    <property type="evidence" value="ECO:0007669"/>
    <property type="project" value="InterPro"/>
</dbReference>
<feature type="non-terminal residue" evidence="6">
    <location>
        <position position="336"/>
    </location>
</feature>
<protein>
    <recommendedName>
        <fullName evidence="3">Autophagy-related protein 13</fullName>
    </recommendedName>
</protein>
<dbReference type="GO" id="GO:0005829">
    <property type="term" value="C:cytosol"/>
    <property type="evidence" value="ECO:0007669"/>
    <property type="project" value="TreeGrafter"/>
</dbReference>
<dbReference type="GO" id="GO:0034727">
    <property type="term" value="P:piecemeal microautophagy of the nucleus"/>
    <property type="evidence" value="ECO:0007669"/>
    <property type="project" value="TreeGrafter"/>
</dbReference>
<evidence type="ECO:0000313" key="6">
    <source>
        <dbReference type="EMBL" id="OAV86940.1"/>
    </source>
</evidence>
<dbReference type="InterPro" id="IPR036570">
    <property type="entry name" value="HORMA_dom_sf"/>
</dbReference>
<name>A0A180G2V6_PUCT1</name>
<dbReference type="Gene3D" id="3.30.900.10">
    <property type="entry name" value="HORMA domain"/>
    <property type="match status" value="1"/>
</dbReference>
<proteinExistence type="inferred from homology"/>
<dbReference type="EMBL" id="ADAS02000698">
    <property type="protein sequence ID" value="OAV86940.1"/>
    <property type="molecule type" value="Genomic_DNA"/>
</dbReference>
<dbReference type="VEuPathDB" id="FungiDB:PTTG_29654"/>
<evidence type="ECO:0000256" key="4">
    <source>
        <dbReference type="SAM" id="MobiDB-lite"/>
    </source>
</evidence>
<accession>A0A180G2V6</accession>
<reference evidence="6" key="1">
    <citation type="submission" date="2009-11" db="EMBL/GenBank/DDBJ databases">
        <authorList>
            <consortium name="The Broad Institute Genome Sequencing Platform"/>
            <person name="Ward D."/>
            <person name="Feldgarden M."/>
            <person name="Earl A."/>
            <person name="Young S.K."/>
            <person name="Zeng Q."/>
            <person name="Koehrsen M."/>
            <person name="Alvarado L."/>
            <person name="Berlin A."/>
            <person name="Bochicchio J."/>
            <person name="Borenstein D."/>
            <person name="Chapman S.B."/>
            <person name="Chen Z."/>
            <person name="Engels R."/>
            <person name="Freedman E."/>
            <person name="Gellesch M."/>
            <person name="Goldberg J."/>
            <person name="Griggs A."/>
            <person name="Gujja S."/>
            <person name="Heilman E."/>
            <person name="Heiman D."/>
            <person name="Hepburn T."/>
            <person name="Howarth C."/>
            <person name="Jen D."/>
            <person name="Larson L."/>
            <person name="Lewis B."/>
            <person name="Mehta T."/>
            <person name="Park D."/>
            <person name="Pearson M."/>
            <person name="Roberts A."/>
            <person name="Saif S."/>
            <person name="Shea T."/>
            <person name="Shenoy N."/>
            <person name="Sisk P."/>
            <person name="Stolte C."/>
            <person name="Sykes S."/>
            <person name="Thomson T."/>
            <person name="Walk T."/>
            <person name="White J."/>
            <person name="Yandava C."/>
            <person name="Izard J."/>
            <person name="Baranova O.V."/>
            <person name="Blanton J.M."/>
            <person name="Tanner A.C."/>
            <person name="Dewhirst F.E."/>
            <person name="Haas B."/>
            <person name="Nusbaum C."/>
            <person name="Birren B."/>
        </authorList>
    </citation>
    <scope>NUCLEOTIDE SEQUENCE [LARGE SCALE GENOMIC DNA]</scope>
    <source>
        <strain evidence="6">1-1 BBBD Race 1</strain>
    </source>
</reference>
<dbReference type="PANTHER" id="PTHR13430:SF4">
    <property type="entry name" value="AUTOPHAGY-RELATED PROTEIN 13"/>
    <property type="match status" value="1"/>
</dbReference>
<dbReference type="GO" id="GO:0034497">
    <property type="term" value="P:protein localization to phagophore assembly site"/>
    <property type="evidence" value="ECO:0007669"/>
    <property type="project" value="TreeGrafter"/>
</dbReference>
<organism evidence="6">
    <name type="scientific">Puccinia triticina (isolate 1-1 / race 1 (BBBD))</name>
    <name type="common">Brown leaf rust fungus</name>
    <dbReference type="NCBI Taxonomy" id="630390"/>
    <lineage>
        <taxon>Eukaryota</taxon>
        <taxon>Fungi</taxon>
        <taxon>Dikarya</taxon>
        <taxon>Basidiomycota</taxon>
        <taxon>Pucciniomycotina</taxon>
        <taxon>Pucciniomycetes</taxon>
        <taxon>Pucciniales</taxon>
        <taxon>Pucciniaceae</taxon>
        <taxon>Puccinia</taxon>
    </lineage>
</organism>
<evidence type="ECO:0000256" key="3">
    <source>
        <dbReference type="RuleBase" id="RU361214"/>
    </source>
</evidence>
<keyword evidence="8" id="KW-1185">Reference proteome</keyword>
<sequence length="336" mass="37235">METRRQCRPGKTDQLIHHIYAKTAQLITHARTQPPPGRLKTDRWFNLELPEPDYFRDELRTWKTSPQNTAILVFETILDTSALPPTAALTLAHQPIPNQQQQHILLERWQIALAGNPQTALEPPTVYRHAIIHFRALFAYLHTMPAAALAHALRKPSDHRLLTIGLRISTADPAAPPSHNTAFHDLPPAARTTRHFPPIRTPRGPIHTTVTFRNHTHFAIADKESLLSSRFRLEDLRGLPPPPADSPIAAFPPVGLSVPTTNKAHPPNYCSPPTSYASLSSRHHPHPKPLPSPDQLFTPVEPSKPHPADPLTAEILAATQSSPFAPPPRSSPTPAN</sequence>
<evidence type="ECO:0000259" key="5">
    <source>
        <dbReference type="Pfam" id="PF10033"/>
    </source>
</evidence>
<dbReference type="OrthoDB" id="70161at2759"/>
<dbReference type="GO" id="GO:0000407">
    <property type="term" value="C:phagophore assembly site"/>
    <property type="evidence" value="ECO:0007669"/>
    <property type="project" value="TreeGrafter"/>
</dbReference>
<dbReference type="InterPro" id="IPR018731">
    <property type="entry name" value="Atg13_N"/>
</dbReference>
<dbReference type="Pfam" id="PF10033">
    <property type="entry name" value="ATG13"/>
    <property type="match status" value="1"/>
</dbReference>
<keyword evidence="2 3" id="KW-0072">Autophagy</keyword>
<feature type="domain" description="Autophagy-related protein 13 N-terminal" evidence="5">
    <location>
        <begin position="16"/>
        <end position="218"/>
    </location>
</feature>
<evidence type="ECO:0000313" key="8">
    <source>
        <dbReference type="Proteomes" id="UP000005240"/>
    </source>
</evidence>
<feature type="compositionally biased region" description="Polar residues" evidence="4">
    <location>
        <begin position="271"/>
        <end position="280"/>
    </location>
</feature>
<dbReference type="AlphaFoldDB" id="A0A180G2V6"/>